<dbReference type="SUPFAM" id="SSF47413">
    <property type="entry name" value="lambda repressor-like DNA-binding domains"/>
    <property type="match status" value="1"/>
</dbReference>
<protein>
    <submittedName>
        <fullName evidence="3">Pentapeptide repeat-containing protein</fullName>
    </submittedName>
</protein>
<dbReference type="InterPro" id="IPR001646">
    <property type="entry name" value="5peptide_repeat"/>
</dbReference>
<dbReference type="Gene3D" id="2.160.20.80">
    <property type="entry name" value="E3 ubiquitin-protein ligase SopA"/>
    <property type="match status" value="2"/>
</dbReference>
<dbReference type="InterPro" id="IPR051082">
    <property type="entry name" value="Pentapeptide-BTB/POZ_domain"/>
</dbReference>
<feature type="region of interest" description="Disordered" evidence="1">
    <location>
        <begin position="76"/>
        <end position="102"/>
    </location>
</feature>
<dbReference type="Proteomes" id="UP001207742">
    <property type="component" value="Unassembled WGS sequence"/>
</dbReference>
<reference evidence="3 4" key="1">
    <citation type="submission" date="2022-10" db="EMBL/GenBank/DDBJ databases">
        <title>Chitinophaga nivalis PC15 sp. nov., isolated from Pyeongchang county, South Korea.</title>
        <authorList>
            <person name="Trinh H.N."/>
        </authorList>
    </citation>
    <scope>NUCLEOTIDE SEQUENCE [LARGE SCALE GENOMIC DNA]</scope>
    <source>
        <strain evidence="3 4">PC14</strain>
    </source>
</reference>
<dbReference type="Gene3D" id="1.10.260.40">
    <property type="entry name" value="lambda repressor-like DNA-binding domains"/>
    <property type="match status" value="1"/>
</dbReference>
<proteinExistence type="predicted"/>
<name>A0ABT3IIZ7_9BACT</name>
<dbReference type="PANTHER" id="PTHR14136">
    <property type="entry name" value="BTB_POZ DOMAIN-CONTAINING PROTEIN KCTD9"/>
    <property type="match status" value="1"/>
</dbReference>
<accession>A0ABT3IIZ7</accession>
<evidence type="ECO:0000259" key="2">
    <source>
        <dbReference type="PROSITE" id="PS50943"/>
    </source>
</evidence>
<dbReference type="CDD" id="cd00093">
    <property type="entry name" value="HTH_XRE"/>
    <property type="match status" value="1"/>
</dbReference>
<gene>
    <name evidence="3" type="ORF">OL497_08420</name>
</gene>
<comment type="caution">
    <text evidence="3">The sequence shown here is derived from an EMBL/GenBank/DDBJ whole genome shotgun (WGS) entry which is preliminary data.</text>
</comment>
<sequence>MLAHKTIGNKIAEARKKINISQAQLAQQLFISAQAVGKWERGESLPDITTLNRLAEILGVDLNYFSENFSSATTDSTDAASWAEEGAESPAAKLPQKRSWDMSGGNWQDADFSGLKHLQEKFSGSNLQRCQFIGADLAGLLLKSNHVDSCDFSGSDISNSHLQYSHFHNNLFKDCSLKGSTFTSCHIKEGDFSGADISGNHVVRTHFDNSQFRHSSLQATEFLRSYIKGGDFSGADFTDTVFKSGSLLHSNLTNAVWHRTAFQEMQLADLVFDGAWADCSFEDCAFSNITFQNATLTNIFFKGKSRSMKQLRFMNCQVDKLTYAFLKSGKADLTGITLLTS</sequence>
<feature type="domain" description="HTH cro/C1-type" evidence="2">
    <location>
        <begin position="11"/>
        <end position="65"/>
    </location>
</feature>
<keyword evidence="4" id="KW-1185">Reference proteome</keyword>
<dbReference type="SUPFAM" id="SSF141571">
    <property type="entry name" value="Pentapeptide repeat-like"/>
    <property type="match status" value="1"/>
</dbReference>
<dbReference type="RefSeq" id="WP_264729433.1">
    <property type="nucleotide sequence ID" value="NZ_JAPDNR010000001.1"/>
</dbReference>
<dbReference type="SMART" id="SM00530">
    <property type="entry name" value="HTH_XRE"/>
    <property type="match status" value="1"/>
</dbReference>
<dbReference type="EMBL" id="JAPDNS010000001">
    <property type="protein sequence ID" value="MCW3483914.1"/>
    <property type="molecule type" value="Genomic_DNA"/>
</dbReference>
<dbReference type="Pfam" id="PF13599">
    <property type="entry name" value="Pentapeptide_4"/>
    <property type="match status" value="1"/>
</dbReference>
<organism evidence="3 4">
    <name type="scientific">Chitinophaga nivalis</name>
    <dbReference type="NCBI Taxonomy" id="2991709"/>
    <lineage>
        <taxon>Bacteria</taxon>
        <taxon>Pseudomonadati</taxon>
        <taxon>Bacteroidota</taxon>
        <taxon>Chitinophagia</taxon>
        <taxon>Chitinophagales</taxon>
        <taxon>Chitinophagaceae</taxon>
        <taxon>Chitinophaga</taxon>
    </lineage>
</organism>
<evidence type="ECO:0000313" key="3">
    <source>
        <dbReference type="EMBL" id="MCW3483914.1"/>
    </source>
</evidence>
<dbReference type="InterPro" id="IPR010982">
    <property type="entry name" value="Lambda_DNA-bd_dom_sf"/>
</dbReference>
<dbReference type="PROSITE" id="PS50943">
    <property type="entry name" value="HTH_CROC1"/>
    <property type="match status" value="1"/>
</dbReference>
<evidence type="ECO:0000313" key="4">
    <source>
        <dbReference type="Proteomes" id="UP001207742"/>
    </source>
</evidence>
<dbReference type="InterPro" id="IPR001387">
    <property type="entry name" value="Cro/C1-type_HTH"/>
</dbReference>
<dbReference type="Pfam" id="PF01381">
    <property type="entry name" value="HTH_3"/>
    <property type="match status" value="1"/>
</dbReference>
<dbReference type="PANTHER" id="PTHR14136:SF17">
    <property type="entry name" value="BTB_POZ DOMAIN-CONTAINING PROTEIN KCTD9"/>
    <property type="match status" value="1"/>
</dbReference>
<dbReference type="Pfam" id="PF00805">
    <property type="entry name" value="Pentapeptide"/>
    <property type="match status" value="1"/>
</dbReference>
<evidence type="ECO:0000256" key="1">
    <source>
        <dbReference type="SAM" id="MobiDB-lite"/>
    </source>
</evidence>